<evidence type="ECO:0000256" key="1">
    <source>
        <dbReference type="SAM" id="MobiDB-lite"/>
    </source>
</evidence>
<reference evidence="2 3" key="1">
    <citation type="submission" date="2023-03" db="EMBL/GenBank/DDBJ databases">
        <title>WGS of Gossypium arboreum.</title>
        <authorList>
            <person name="Yu D."/>
        </authorList>
    </citation>
    <scope>NUCLEOTIDE SEQUENCE [LARGE SCALE GENOMIC DNA]</scope>
    <source>
        <tissue evidence="2">Leaf</tissue>
    </source>
</reference>
<gene>
    <name evidence="2" type="ORF">PVK06_026751</name>
</gene>
<sequence>MCRRSIVEGFTPKELYDAWPLLDTEKAKRLKSAQYYTRKLLTVLQDVEKEEDSRDVEECIPRIDSLVEGDFIAGQEMPTVGEKDVCVVVVNRKAKEENTEKEYAKNIVNASKFVGATIDNLEPLKVTPPTQEVVEDAGATLEIEKPSENCAKPKEKKRKCFKDKKCKNEEKKRRRKKHRAATLMAEEN</sequence>
<proteinExistence type="predicted"/>
<dbReference type="EMBL" id="JARKNE010000008">
    <property type="protein sequence ID" value="KAK5811420.1"/>
    <property type="molecule type" value="Genomic_DNA"/>
</dbReference>
<name>A0ABR0NZS4_GOSAR</name>
<evidence type="ECO:0000313" key="3">
    <source>
        <dbReference type="Proteomes" id="UP001358586"/>
    </source>
</evidence>
<evidence type="ECO:0000313" key="2">
    <source>
        <dbReference type="EMBL" id="KAK5811420.1"/>
    </source>
</evidence>
<dbReference type="Proteomes" id="UP001358586">
    <property type="component" value="Chromosome 8"/>
</dbReference>
<organism evidence="2 3">
    <name type="scientific">Gossypium arboreum</name>
    <name type="common">Tree cotton</name>
    <name type="synonym">Gossypium nanking</name>
    <dbReference type="NCBI Taxonomy" id="29729"/>
    <lineage>
        <taxon>Eukaryota</taxon>
        <taxon>Viridiplantae</taxon>
        <taxon>Streptophyta</taxon>
        <taxon>Embryophyta</taxon>
        <taxon>Tracheophyta</taxon>
        <taxon>Spermatophyta</taxon>
        <taxon>Magnoliopsida</taxon>
        <taxon>eudicotyledons</taxon>
        <taxon>Gunneridae</taxon>
        <taxon>Pentapetalae</taxon>
        <taxon>rosids</taxon>
        <taxon>malvids</taxon>
        <taxon>Malvales</taxon>
        <taxon>Malvaceae</taxon>
        <taxon>Malvoideae</taxon>
        <taxon>Gossypium</taxon>
    </lineage>
</organism>
<comment type="caution">
    <text evidence="2">The sequence shown here is derived from an EMBL/GenBank/DDBJ whole genome shotgun (WGS) entry which is preliminary data.</text>
</comment>
<keyword evidence="3" id="KW-1185">Reference proteome</keyword>
<accession>A0ABR0NZS4</accession>
<feature type="region of interest" description="Disordered" evidence="1">
    <location>
        <begin position="167"/>
        <end position="188"/>
    </location>
</feature>
<protein>
    <submittedName>
        <fullName evidence="2">Uncharacterized protein</fullName>
    </submittedName>
</protein>